<feature type="region of interest" description="Disordered" evidence="1">
    <location>
        <begin position="356"/>
        <end position="405"/>
    </location>
</feature>
<reference evidence="3 4" key="1">
    <citation type="journal article" date="2023" name="G3 (Bethesda)">
        <title>A high-quality reference genome for the fission yeast Schizosaccharomyces osmophilus.</title>
        <authorList>
            <person name="Jia G.S."/>
            <person name="Zhang W.C."/>
            <person name="Liang Y."/>
            <person name="Liu X.H."/>
            <person name="Rhind N."/>
            <person name="Pidoux A."/>
            <person name="Brysch-Herzberg M."/>
            <person name="Du L.L."/>
        </authorList>
    </citation>
    <scope>NUCLEOTIDE SEQUENCE [LARGE SCALE GENOMIC DNA]</scope>
    <source>
        <strain evidence="3 4">CBS 15793</strain>
    </source>
</reference>
<feature type="domain" description="Putative zinc-finger" evidence="2">
    <location>
        <begin position="605"/>
        <end position="626"/>
    </location>
</feature>
<proteinExistence type="predicted"/>
<dbReference type="Proteomes" id="UP001212411">
    <property type="component" value="Chromosome 2"/>
</dbReference>
<feature type="compositionally biased region" description="Polar residues" evidence="1">
    <location>
        <begin position="106"/>
        <end position="118"/>
    </location>
</feature>
<dbReference type="AlphaFoldDB" id="A0AAE9WEQ0"/>
<feature type="compositionally biased region" description="Low complexity" evidence="1">
    <location>
        <begin position="315"/>
        <end position="330"/>
    </location>
</feature>
<dbReference type="RefSeq" id="XP_056038517.1">
    <property type="nucleotide sequence ID" value="XM_056182718.1"/>
</dbReference>
<evidence type="ECO:0000256" key="1">
    <source>
        <dbReference type="SAM" id="MobiDB-lite"/>
    </source>
</evidence>
<dbReference type="KEGG" id="som:SOMG_03931"/>
<dbReference type="Pfam" id="PF10650">
    <property type="entry name" value="zf-C3H1"/>
    <property type="match status" value="1"/>
</dbReference>
<feature type="compositionally biased region" description="Basic and acidic residues" evidence="1">
    <location>
        <begin position="13"/>
        <end position="23"/>
    </location>
</feature>
<evidence type="ECO:0000259" key="2">
    <source>
        <dbReference type="Pfam" id="PF10650"/>
    </source>
</evidence>
<evidence type="ECO:0000313" key="3">
    <source>
        <dbReference type="EMBL" id="WBW74274.1"/>
    </source>
</evidence>
<feature type="region of interest" description="Disordered" evidence="1">
    <location>
        <begin position="310"/>
        <end position="330"/>
    </location>
</feature>
<feature type="compositionally biased region" description="Acidic residues" evidence="1">
    <location>
        <begin position="24"/>
        <end position="37"/>
    </location>
</feature>
<gene>
    <name evidence="3" type="primary">red1</name>
    <name evidence="3" type="ORF">SOMG_03931</name>
</gene>
<organism evidence="3 4">
    <name type="scientific">Schizosaccharomyces osmophilus</name>
    <dbReference type="NCBI Taxonomy" id="2545709"/>
    <lineage>
        <taxon>Eukaryota</taxon>
        <taxon>Fungi</taxon>
        <taxon>Dikarya</taxon>
        <taxon>Ascomycota</taxon>
        <taxon>Taphrinomycotina</taxon>
        <taxon>Schizosaccharomycetes</taxon>
        <taxon>Schizosaccharomycetales</taxon>
        <taxon>Schizosaccharomycetaceae</taxon>
        <taxon>Schizosaccharomyces</taxon>
    </lineage>
</organism>
<feature type="compositionally biased region" description="Low complexity" evidence="1">
    <location>
        <begin position="364"/>
        <end position="375"/>
    </location>
</feature>
<sequence length="700" mass="77703">MSKAIDLNVLRQRALESARKHSEEESDKEDGEISEDTTESHNDAPIPPVTYPNPFPSQPPVDGFTPANTFPFPFAPPFMLPPAFFLGSQPAPLAPSNEVQEKGNPRWSSKPNNETSITGGRKSSLVRNKTPSTEKSLEPRSNASRKDLSNVLSERDDENKVTSIEVERGMSEVSPPTSKQSEAENAINQLVGFGVKYNDFIAEGIHPSVVRSLFSKLGIELPSITVPSSAAPSEKASRVSSTRQPRKLDLSSDDSAILPGDSGTPTILPQRKRLKSLPRPVVDDWLNSSKPFGISSPYIVIELDSEDEMAYENDSSSTSEVSISTDQTTTSRLDSLTLLRKKENEIRKMTEMIMKLESSKKATKPSNPKKSSPSVSKKETDQEGLPSKLKVDPSENSQKKHVTAEPVSKFAEEIVEDVAVPAANDATTENVPWLRNVDNSEFPTKLQSQSEENQSLVTQKDELAKINKLIDDEEKELSTYQGIVNSKKETLTKLFFNKKELLSKVGVELSTLLRSESSKDDSVLSNDKLQNDTNVSENELNENGTRVELKEKSPIIEAAPVPPVSYISPLYRFKAFRFNSQFLEKVPGGFRSIKYSNKADPTRIMCKYETTGGVCNDELCEAFHFRDLIMTDNEIIDELAEHNAGTTNEEKESFSKAIQEIIAKEKEKDSDFNTICQAIVDTHSRWKAERLTIPIAKVSI</sequence>
<keyword evidence="4" id="KW-1185">Reference proteome</keyword>
<name>A0AAE9WEQ0_9SCHI</name>
<evidence type="ECO:0000313" key="4">
    <source>
        <dbReference type="Proteomes" id="UP001212411"/>
    </source>
</evidence>
<feature type="region of interest" description="Disordered" evidence="1">
    <location>
        <begin position="227"/>
        <end position="266"/>
    </location>
</feature>
<feature type="compositionally biased region" description="Pro residues" evidence="1">
    <location>
        <begin position="45"/>
        <end position="59"/>
    </location>
</feature>
<dbReference type="InterPro" id="IPR019607">
    <property type="entry name" value="Putative_zinc-finger_domain"/>
</dbReference>
<feature type="compositionally biased region" description="Polar residues" evidence="1">
    <location>
        <begin position="125"/>
        <end position="142"/>
    </location>
</feature>
<feature type="region of interest" description="Disordered" evidence="1">
    <location>
        <begin position="1"/>
        <end position="183"/>
    </location>
</feature>
<feature type="compositionally biased region" description="Basic and acidic residues" evidence="1">
    <location>
        <begin position="144"/>
        <end position="170"/>
    </location>
</feature>
<accession>A0AAE9WEQ0</accession>
<dbReference type="EMBL" id="CP115612">
    <property type="protein sequence ID" value="WBW74274.1"/>
    <property type="molecule type" value="Genomic_DNA"/>
</dbReference>
<dbReference type="GeneID" id="80877407"/>
<protein>
    <submittedName>
        <fullName evidence="3">MTREC (Exosome adaptor) complex subunit Red1</fullName>
    </submittedName>
</protein>